<dbReference type="PANTHER" id="PTHR11530:SF11">
    <property type="entry name" value="D-ASPARTATE OXIDASE"/>
    <property type="match status" value="1"/>
</dbReference>
<evidence type="ECO:0000313" key="11">
    <source>
        <dbReference type="EMBL" id="SIO14316.1"/>
    </source>
</evidence>
<feature type="binding site" evidence="9">
    <location>
        <position position="291"/>
    </location>
    <ligand>
        <name>D-dopa</name>
        <dbReference type="ChEBI" id="CHEBI:149689"/>
    </ligand>
</feature>
<evidence type="ECO:0000256" key="1">
    <source>
        <dbReference type="ARBA" id="ARBA00001974"/>
    </source>
</evidence>
<keyword evidence="3" id="KW-0285">Flavoprotein</keyword>
<dbReference type="AlphaFoldDB" id="A0A1N6H3H6"/>
<name>A0A1N6H3H6_9BACT</name>
<protein>
    <recommendedName>
        <fullName evidence="7">D-amino-acid oxidase</fullName>
        <ecNumber evidence="6">1.4.3.3</ecNumber>
    </recommendedName>
</protein>
<evidence type="ECO:0000256" key="4">
    <source>
        <dbReference type="ARBA" id="ARBA00022827"/>
    </source>
</evidence>
<evidence type="ECO:0000256" key="2">
    <source>
        <dbReference type="ARBA" id="ARBA00006730"/>
    </source>
</evidence>
<evidence type="ECO:0000256" key="3">
    <source>
        <dbReference type="ARBA" id="ARBA00022630"/>
    </source>
</evidence>
<comment type="catalytic activity">
    <reaction evidence="8">
        <text>a D-alpha-amino acid + O2 + H2O = a 2-oxocarboxylate + H2O2 + NH4(+)</text>
        <dbReference type="Rhea" id="RHEA:21816"/>
        <dbReference type="ChEBI" id="CHEBI:15377"/>
        <dbReference type="ChEBI" id="CHEBI:15379"/>
        <dbReference type="ChEBI" id="CHEBI:16240"/>
        <dbReference type="ChEBI" id="CHEBI:28938"/>
        <dbReference type="ChEBI" id="CHEBI:35179"/>
        <dbReference type="ChEBI" id="CHEBI:59871"/>
        <dbReference type="EC" id="1.4.3.3"/>
    </reaction>
    <physiologicalReaction direction="left-to-right" evidence="8">
        <dbReference type="Rhea" id="RHEA:21817"/>
    </physiologicalReaction>
</comment>
<reference evidence="12" key="1">
    <citation type="submission" date="2016-11" db="EMBL/GenBank/DDBJ databases">
        <authorList>
            <person name="Varghese N."/>
            <person name="Submissions S."/>
        </authorList>
    </citation>
    <scope>NUCLEOTIDE SEQUENCE [LARGE SCALE GENOMIC DNA]</scope>
    <source>
        <strain evidence="12">DSM 15292</strain>
    </source>
</reference>
<dbReference type="SUPFAM" id="SSF51971">
    <property type="entry name" value="Nucleotide-binding domain"/>
    <property type="match status" value="1"/>
</dbReference>
<gene>
    <name evidence="11" type="ORF">SAMN05444394_3522</name>
</gene>
<feature type="binding site" evidence="9">
    <location>
        <position position="266"/>
    </location>
    <ligand>
        <name>D-dopa</name>
        <dbReference type="ChEBI" id="CHEBI:149689"/>
    </ligand>
</feature>
<evidence type="ECO:0000256" key="8">
    <source>
        <dbReference type="ARBA" id="ARBA00049547"/>
    </source>
</evidence>
<dbReference type="InterPro" id="IPR006076">
    <property type="entry name" value="FAD-dep_OxRdtase"/>
</dbReference>
<keyword evidence="4 9" id="KW-0274">FAD</keyword>
<evidence type="ECO:0000256" key="6">
    <source>
        <dbReference type="ARBA" id="ARBA00039101"/>
    </source>
</evidence>
<evidence type="ECO:0000256" key="7">
    <source>
        <dbReference type="ARBA" id="ARBA00039751"/>
    </source>
</evidence>
<dbReference type="GO" id="GO:0071949">
    <property type="term" value="F:FAD binding"/>
    <property type="evidence" value="ECO:0007669"/>
    <property type="project" value="InterPro"/>
</dbReference>
<organism evidence="11 12">
    <name type="scientific">Algoriphagus halophilus</name>
    <dbReference type="NCBI Taxonomy" id="226505"/>
    <lineage>
        <taxon>Bacteria</taxon>
        <taxon>Pseudomonadati</taxon>
        <taxon>Bacteroidota</taxon>
        <taxon>Cytophagia</taxon>
        <taxon>Cytophagales</taxon>
        <taxon>Cyclobacteriaceae</taxon>
        <taxon>Algoriphagus</taxon>
    </lineage>
</organism>
<feature type="binding site" evidence="9">
    <location>
        <begin position="290"/>
        <end position="295"/>
    </location>
    <ligand>
        <name>FAD</name>
        <dbReference type="ChEBI" id="CHEBI:57692"/>
    </ligand>
</feature>
<keyword evidence="5" id="KW-0560">Oxidoreductase</keyword>
<dbReference type="Proteomes" id="UP000185221">
    <property type="component" value="Unassembled WGS sequence"/>
</dbReference>
<dbReference type="RefSeq" id="WP_074226308.1">
    <property type="nucleotide sequence ID" value="NZ_FSRC01000003.1"/>
</dbReference>
<dbReference type="InterPro" id="IPR023209">
    <property type="entry name" value="DAO"/>
</dbReference>
<dbReference type="GO" id="GO:0019478">
    <property type="term" value="P:D-amino acid catabolic process"/>
    <property type="evidence" value="ECO:0007669"/>
    <property type="project" value="TreeGrafter"/>
</dbReference>
<feature type="binding site" evidence="9">
    <location>
        <position position="212"/>
    </location>
    <ligand>
        <name>D-dopa</name>
        <dbReference type="ChEBI" id="CHEBI:149689"/>
    </ligand>
</feature>
<comment type="similarity">
    <text evidence="2">Belongs to the DAMOX/DASOX family.</text>
</comment>
<dbReference type="STRING" id="226505.SAMN05444394_3522"/>
<feature type="binding site" evidence="9">
    <location>
        <position position="170"/>
    </location>
    <ligand>
        <name>FAD</name>
        <dbReference type="ChEBI" id="CHEBI:57692"/>
    </ligand>
</feature>
<evidence type="ECO:0000313" key="12">
    <source>
        <dbReference type="Proteomes" id="UP000185221"/>
    </source>
</evidence>
<dbReference type="EMBL" id="FSRC01000003">
    <property type="protein sequence ID" value="SIO14316.1"/>
    <property type="molecule type" value="Genomic_DNA"/>
</dbReference>
<dbReference type="SUPFAM" id="SSF54373">
    <property type="entry name" value="FAD-linked reductases, C-terminal domain"/>
    <property type="match status" value="1"/>
</dbReference>
<proteinExistence type="inferred from homology"/>
<dbReference type="Gene3D" id="3.30.9.10">
    <property type="entry name" value="D-Amino Acid Oxidase, subunit A, domain 2"/>
    <property type="match status" value="1"/>
</dbReference>
<dbReference type="EC" id="1.4.3.3" evidence="6"/>
<comment type="cofactor">
    <cofactor evidence="1 9">
        <name>FAD</name>
        <dbReference type="ChEBI" id="CHEBI:57692"/>
    </cofactor>
</comment>
<keyword evidence="12" id="KW-1185">Reference proteome</keyword>
<sequence>MKSATIIGSGIIGLTSAIALQEAGFRVKIIAKEPFQKSLSNKVGAIWFPFEIAPKEKTNTWATNSYIRYLQDLPFPSGVSMIPFINAYIEGSNTDWRQQLPPGTVREAKKKELPNGIAQALYAEVPLVEPGIYLPFLFNQFLTNGGQFELKKISSLKELAELGQLVVNCTGLGAKELCHDKELYPIRGQILRCEKLDSISFADPTKKGALRYVINRSSDTIIGGTDYEHDWNPEVDPKDTTLILNRLKDSGISEAPKILDELVGLRPKRTAVRFEFDEDHLHVFHNYGHGGAGYTVAWGCALELAEVLKGGIKMVGKGTDQSRRENSF</sequence>
<dbReference type="OrthoDB" id="246701at2"/>
<evidence type="ECO:0000256" key="9">
    <source>
        <dbReference type="PIRSR" id="PIRSR000189-1"/>
    </source>
</evidence>
<feature type="domain" description="FAD dependent oxidoreductase" evidence="10">
    <location>
        <begin position="5"/>
        <end position="306"/>
    </location>
</feature>
<evidence type="ECO:0000256" key="5">
    <source>
        <dbReference type="ARBA" id="ARBA00023002"/>
    </source>
</evidence>
<dbReference type="GO" id="GO:0003884">
    <property type="term" value="F:D-amino-acid oxidase activity"/>
    <property type="evidence" value="ECO:0007669"/>
    <property type="project" value="UniProtKB-EC"/>
</dbReference>
<dbReference type="PANTHER" id="PTHR11530">
    <property type="entry name" value="D-AMINO ACID OXIDASE"/>
    <property type="match status" value="1"/>
</dbReference>
<dbReference type="Gene3D" id="3.40.50.720">
    <property type="entry name" value="NAD(P)-binding Rossmann-like Domain"/>
    <property type="match status" value="1"/>
</dbReference>
<dbReference type="GO" id="GO:0005737">
    <property type="term" value="C:cytoplasm"/>
    <property type="evidence" value="ECO:0007669"/>
    <property type="project" value="TreeGrafter"/>
</dbReference>
<evidence type="ECO:0000259" key="10">
    <source>
        <dbReference type="Pfam" id="PF01266"/>
    </source>
</evidence>
<dbReference type="PIRSF" id="PIRSF000189">
    <property type="entry name" value="D-aa_oxidase"/>
    <property type="match status" value="1"/>
</dbReference>
<dbReference type="Pfam" id="PF01266">
    <property type="entry name" value="DAO"/>
    <property type="match status" value="1"/>
</dbReference>
<accession>A0A1N6H3H6</accession>